<dbReference type="Pfam" id="PF04437">
    <property type="entry name" value="RINT1_TIP1"/>
    <property type="match status" value="1"/>
</dbReference>
<evidence type="ECO:0000256" key="1">
    <source>
        <dbReference type="SAM" id="Coils"/>
    </source>
</evidence>
<gene>
    <name evidence="2" type="ORF">N656DRAFT_711496</name>
</gene>
<dbReference type="InterPro" id="IPR007528">
    <property type="entry name" value="RINT1_Tip20"/>
</dbReference>
<sequence>MESDIRVEDYLDDKLQSTTDFEHLDTLLNGVEYQHSQLQSQLDDATRELDEARRSAEDRQAALAAKIHEFQTLQKSIDVRLQIIAESDAPDEAIRRLERPMKQLHKVDLAYRYLQLLQDVESLRQEARSHLPGDPKAALEPYTRLKQLSLRLKELQAHADGAAVHLVTYVESATEKLWEEMKRTMWDELEAVLKQRGWPNVDPDSEVDEEWLQCFEKLVDLQVPEVLYHNSLVTLLPVDVMAQIFIKEFRFHFLSDKPTSSPQVIGAHCLPWFLSLVEKWEDFLRDNFGPILAAKFGDTAVSHKTVYMDPVCAFIASLLPVMREKVAAVLAETDGDAVFLSSLLAQLMTFDERIRSGFTYDGGDSEDGWEGLTSEVLSKHFRAWLEAEKKFAIERYKGIMSTQDARNIDYDFAGPGKTKPTFAAVRVTDLLRSVTTQYERVRRFSHKLRFLIDIQLTILDEYHDYLRGTLEAYLSITSTVGRAFGVTKEQLAALEGTGALETLCKVYGSADHVVNTLRDWSNEEFFVTLWEQLQARAKASDDQSNLAGGMTYNQVRDRTSAAVGTEEDGGVLFDETIAAYRQRRKRAEEFLSEALIESHRKVFKAYLHRPQWSTIAEDSSATADLPVTAELDEPLRILKRDLDFLSRALGTAVFRRVWRVALDKLNNTLWGDVLMSHKFTASGAAQFMRDVHAISALVERYIPEGSSSLSGLNDALRLLNLPVQGQENAMLLKDATDRVFTDNTEAKKVLDELEIDSLTPANARQILQRRVENAE</sequence>
<protein>
    <recommendedName>
        <fullName evidence="4">RAD50-interacting protein 1</fullName>
    </recommendedName>
</protein>
<name>A0AAN6YQL2_9PEZI</name>
<dbReference type="GeneID" id="89935874"/>
<dbReference type="PANTHER" id="PTHR13520:SF0">
    <property type="entry name" value="RAD50-INTERACTING PROTEIN 1"/>
    <property type="match status" value="1"/>
</dbReference>
<evidence type="ECO:0000313" key="3">
    <source>
        <dbReference type="Proteomes" id="UP001302812"/>
    </source>
</evidence>
<dbReference type="GO" id="GO:0060628">
    <property type="term" value="P:regulation of ER to Golgi vesicle-mediated transport"/>
    <property type="evidence" value="ECO:0007669"/>
    <property type="project" value="TreeGrafter"/>
</dbReference>
<evidence type="ECO:0000313" key="2">
    <source>
        <dbReference type="EMBL" id="KAK4111547.1"/>
    </source>
</evidence>
<comment type="caution">
    <text evidence="2">The sequence shown here is derived from an EMBL/GenBank/DDBJ whole genome shotgun (WGS) entry which is preliminary data.</text>
</comment>
<dbReference type="EMBL" id="MU853345">
    <property type="protein sequence ID" value="KAK4111547.1"/>
    <property type="molecule type" value="Genomic_DNA"/>
</dbReference>
<accession>A0AAN6YQL2</accession>
<dbReference type="AlphaFoldDB" id="A0AAN6YQL2"/>
<reference evidence="2" key="1">
    <citation type="journal article" date="2023" name="Mol. Phylogenet. Evol.">
        <title>Genome-scale phylogeny and comparative genomics of the fungal order Sordariales.</title>
        <authorList>
            <person name="Hensen N."/>
            <person name="Bonometti L."/>
            <person name="Westerberg I."/>
            <person name="Brannstrom I.O."/>
            <person name="Guillou S."/>
            <person name="Cros-Aarteil S."/>
            <person name="Calhoun S."/>
            <person name="Haridas S."/>
            <person name="Kuo A."/>
            <person name="Mondo S."/>
            <person name="Pangilinan J."/>
            <person name="Riley R."/>
            <person name="LaButti K."/>
            <person name="Andreopoulos B."/>
            <person name="Lipzen A."/>
            <person name="Chen C."/>
            <person name="Yan M."/>
            <person name="Daum C."/>
            <person name="Ng V."/>
            <person name="Clum A."/>
            <person name="Steindorff A."/>
            <person name="Ohm R.A."/>
            <person name="Martin F."/>
            <person name="Silar P."/>
            <person name="Natvig D.O."/>
            <person name="Lalanne C."/>
            <person name="Gautier V."/>
            <person name="Ament-Velasquez S.L."/>
            <person name="Kruys A."/>
            <person name="Hutchinson M.I."/>
            <person name="Powell A.J."/>
            <person name="Barry K."/>
            <person name="Miller A.N."/>
            <person name="Grigoriev I.V."/>
            <person name="Debuchy R."/>
            <person name="Gladieux P."/>
            <person name="Hiltunen Thoren M."/>
            <person name="Johannesson H."/>
        </authorList>
    </citation>
    <scope>NUCLEOTIDE SEQUENCE</scope>
    <source>
        <strain evidence="2">CBS 508.74</strain>
    </source>
</reference>
<feature type="coiled-coil region" evidence="1">
    <location>
        <begin position="28"/>
        <end position="62"/>
    </location>
</feature>
<organism evidence="2 3">
    <name type="scientific">Canariomyces notabilis</name>
    <dbReference type="NCBI Taxonomy" id="2074819"/>
    <lineage>
        <taxon>Eukaryota</taxon>
        <taxon>Fungi</taxon>
        <taxon>Dikarya</taxon>
        <taxon>Ascomycota</taxon>
        <taxon>Pezizomycotina</taxon>
        <taxon>Sordariomycetes</taxon>
        <taxon>Sordariomycetidae</taxon>
        <taxon>Sordariales</taxon>
        <taxon>Chaetomiaceae</taxon>
        <taxon>Canariomyces</taxon>
    </lineage>
</organism>
<keyword evidence="1" id="KW-0175">Coiled coil</keyword>
<reference evidence="2" key="2">
    <citation type="submission" date="2023-05" db="EMBL/GenBank/DDBJ databases">
        <authorList>
            <consortium name="Lawrence Berkeley National Laboratory"/>
            <person name="Steindorff A."/>
            <person name="Hensen N."/>
            <person name="Bonometti L."/>
            <person name="Westerberg I."/>
            <person name="Brannstrom I.O."/>
            <person name="Guillou S."/>
            <person name="Cros-Aarteil S."/>
            <person name="Calhoun S."/>
            <person name="Haridas S."/>
            <person name="Kuo A."/>
            <person name="Mondo S."/>
            <person name="Pangilinan J."/>
            <person name="Riley R."/>
            <person name="Labutti K."/>
            <person name="Andreopoulos B."/>
            <person name="Lipzen A."/>
            <person name="Chen C."/>
            <person name="Yanf M."/>
            <person name="Daum C."/>
            <person name="Ng V."/>
            <person name="Clum A."/>
            <person name="Ohm R."/>
            <person name="Martin F."/>
            <person name="Silar P."/>
            <person name="Natvig D."/>
            <person name="Lalanne C."/>
            <person name="Gautier V."/>
            <person name="Ament-Velasquez S.L."/>
            <person name="Kruys A."/>
            <person name="Hutchinson M.I."/>
            <person name="Powell A.J."/>
            <person name="Barry K."/>
            <person name="Miller A.N."/>
            <person name="Grigoriev I.V."/>
            <person name="Debuchy R."/>
            <person name="Gladieux P."/>
            <person name="Thoren M.H."/>
            <person name="Johannesson H."/>
        </authorList>
    </citation>
    <scope>NUCLEOTIDE SEQUENCE</scope>
    <source>
        <strain evidence="2">CBS 508.74</strain>
    </source>
</reference>
<dbReference type="PROSITE" id="PS51386">
    <property type="entry name" value="RINT1_TIP20"/>
    <property type="match status" value="1"/>
</dbReference>
<dbReference type="GO" id="GO:0070939">
    <property type="term" value="C:Dsl1/NZR complex"/>
    <property type="evidence" value="ECO:0007669"/>
    <property type="project" value="InterPro"/>
</dbReference>
<dbReference type="PANTHER" id="PTHR13520">
    <property type="entry name" value="RAD50-INTERACTING PROTEIN 1 RINT-1"/>
    <property type="match status" value="1"/>
</dbReference>
<dbReference type="GO" id="GO:0006890">
    <property type="term" value="P:retrograde vesicle-mediated transport, Golgi to endoplasmic reticulum"/>
    <property type="evidence" value="ECO:0007669"/>
    <property type="project" value="InterPro"/>
</dbReference>
<proteinExistence type="predicted"/>
<dbReference type="InterPro" id="IPR042044">
    <property type="entry name" value="EXOC6PINT-1/Sec15/Tip20_C_dom2"/>
</dbReference>
<dbReference type="Gene3D" id="1.20.58.670">
    <property type="entry name" value="Dsl1p vesicle tethering complex, Tip20p subunit, domain D"/>
    <property type="match status" value="1"/>
</dbReference>
<dbReference type="Proteomes" id="UP001302812">
    <property type="component" value="Unassembled WGS sequence"/>
</dbReference>
<dbReference type="GO" id="GO:0006888">
    <property type="term" value="P:endoplasmic reticulum to Golgi vesicle-mediated transport"/>
    <property type="evidence" value="ECO:0007669"/>
    <property type="project" value="InterPro"/>
</dbReference>
<dbReference type="RefSeq" id="XP_064669117.1">
    <property type="nucleotide sequence ID" value="XM_064811749.1"/>
</dbReference>
<evidence type="ECO:0008006" key="4">
    <source>
        <dbReference type="Google" id="ProtNLM"/>
    </source>
</evidence>
<keyword evidence="3" id="KW-1185">Reference proteome</keyword>